<gene>
    <name evidence="1" type="ORF">PX29p114</name>
</gene>
<dbReference type="EMBL" id="GU396103">
    <property type="protein sequence ID" value="ADQ52833.1"/>
    <property type="molecule type" value="Genomic_DNA"/>
</dbReference>
<organism evidence="1 2">
    <name type="scientific">Aeromonas phage PX29</name>
    <dbReference type="NCBI Taxonomy" id="926067"/>
    <lineage>
        <taxon>Viruses</taxon>
        <taxon>Duplodnaviria</taxon>
        <taxon>Heunggongvirae</taxon>
        <taxon>Uroviricota</taxon>
        <taxon>Caudoviricetes</taxon>
        <taxon>Pantevenvirales</taxon>
        <taxon>Straboviridae</taxon>
        <taxon>Angelvirus</taxon>
        <taxon>Angelvirus px29</taxon>
    </lineage>
</organism>
<keyword evidence="2" id="KW-1185">Reference proteome</keyword>
<dbReference type="RefSeq" id="YP_009011543.1">
    <property type="nucleotide sequence ID" value="NC_023688.1"/>
</dbReference>
<accession>E5DQ47</accession>
<evidence type="ECO:0000313" key="1">
    <source>
        <dbReference type="EMBL" id="ADQ52833.1"/>
    </source>
</evidence>
<dbReference type="OrthoDB" id="38508at10239"/>
<dbReference type="KEGG" id="vg:18560038"/>
<protein>
    <submittedName>
        <fullName evidence="1">Uncharacterized protein</fullName>
    </submittedName>
</protein>
<sequence length="56" mass="6493">MLTIYMLLSVFVLGVITLWWSTRGFLDCVIKMFLFCLTSVGVYQIITNPTIEFLIK</sequence>
<proteinExistence type="predicted"/>
<dbReference type="Proteomes" id="UP000008726">
    <property type="component" value="Segment"/>
</dbReference>
<dbReference type="GeneID" id="18560038"/>
<evidence type="ECO:0000313" key="2">
    <source>
        <dbReference type="Proteomes" id="UP000008726"/>
    </source>
</evidence>
<name>E5DQ47_9CAUD</name>
<reference evidence="1 2" key="1">
    <citation type="journal article" date="2010" name="Virol. J.">
        <title>Genomes of the T4-related bacteriophages as windows on microbial genome evolution.</title>
        <authorList>
            <person name="Petrov V.M."/>
            <person name="Ratnayaka S."/>
            <person name="Nolan J.M."/>
            <person name="Miller E.S."/>
            <person name="Karam J.D."/>
        </authorList>
    </citation>
    <scope>NUCLEOTIDE SEQUENCE [LARGE SCALE GENOMIC DNA]</scope>
</reference>